<evidence type="ECO:0000256" key="9">
    <source>
        <dbReference type="SAM" id="Phobius"/>
    </source>
</evidence>
<feature type="transmembrane region" description="Helical" evidence="9">
    <location>
        <begin position="89"/>
        <end position="110"/>
    </location>
</feature>
<evidence type="ECO:0000259" key="10">
    <source>
        <dbReference type="PROSITE" id="PS50887"/>
    </source>
</evidence>
<reference evidence="12" key="1">
    <citation type="journal article" date="2018" name="Front. Microbiol.">
        <title>Genome-Based Analysis Reveals the Taxonomy and Diversity of the Family Idiomarinaceae.</title>
        <authorList>
            <person name="Liu Y."/>
            <person name="Lai Q."/>
            <person name="Shao Z."/>
        </authorList>
    </citation>
    <scope>NUCLEOTIDE SEQUENCE [LARGE SCALE GENOMIC DNA]</scope>
    <source>
        <strain evidence="12">PO-M2</strain>
    </source>
</reference>
<dbReference type="OrthoDB" id="9803824at2"/>
<dbReference type="CDD" id="cd01949">
    <property type="entry name" value="GGDEF"/>
    <property type="match status" value="1"/>
</dbReference>
<dbReference type="PANTHER" id="PTHR45138:SF9">
    <property type="entry name" value="DIGUANYLATE CYCLASE DGCM-RELATED"/>
    <property type="match status" value="1"/>
</dbReference>
<name>A0A432Y781_9GAMM</name>
<feature type="transmembrane region" description="Helical" evidence="9">
    <location>
        <begin position="36"/>
        <end position="55"/>
    </location>
</feature>
<evidence type="ECO:0000256" key="7">
    <source>
        <dbReference type="ARBA" id="ARBA00023136"/>
    </source>
</evidence>
<dbReference type="EC" id="2.7.7.65" evidence="3"/>
<dbReference type="Gene3D" id="3.30.70.270">
    <property type="match status" value="1"/>
</dbReference>
<gene>
    <name evidence="11" type="ORF">CWI70_08730</name>
</gene>
<evidence type="ECO:0000256" key="3">
    <source>
        <dbReference type="ARBA" id="ARBA00012528"/>
    </source>
</evidence>
<dbReference type="AlphaFoldDB" id="A0A432Y781"/>
<dbReference type="InterPro" id="IPR050469">
    <property type="entry name" value="Diguanylate_Cyclase"/>
</dbReference>
<evidence type="ECO:0000256" key="1">
    <source>
        <dbReference type="ARBA" id="ARBA00001946"/>
    </source>
</evidence>
<accession>A0A432Y781</accession>
<evidence type="ECO:0000256" key="8">
    <source>
        <dbReference type="ARBA" id="ARBA00034247"/>
    </source>
</evidence>
<dbReference type="GO" id="GO:1902201">
    <property type="term" value="P:negative regulation of bacterial-type flagellum-dependent cell motility"/>
    <property type="evidence" value="ECO:0007669"/>
    <property type="project" value="TreeGrafter"/>
</dbReference>
<evidence type="ECO:0000256" key="2">
    <source>
        <dbReference type="ARBA" id="ARBA00004651"/>
    </source>
</evidence>
<feature type="transmembrane region" description="Helical" evidence="9">
    <location>
        <begin position="60"/>
        <end position="77"/>
    </location>
</feature>
<dbReference type="GO" id="GO:0043709">
    <property type="term" value="P:cell adhesion involved in single-species biofilm formation"/>
    <property type="evidence" value="ECO:0007669"/>
    <property type="project" value="TreeGrafter"/>
</dbReference>
<evidence type="ECO:0000256" key="4">
    <source>
        <dbReference type="ARBA" id="ARBA00022475"/>
    </source>
</evidence>
<dbReference type="InterPro" id="IPR000160">
    <property type="entry name" value="GGDEF_dom"/>
</dbReference>
<keyword evidence="7 9" id="KW-0472">Membrane</keyword>
<protein>
    <recommendedName>
        <fullName evidence="3">diguanylate cyclase</fullName>
        <ecNumber evidence="3">2.7.7.65</ecNumber>
    </recommendedName>
</protein>
<dbReference type="Pfam" id="PF05231">
    <property type="entry name" value="MASE1"/>
    <property type="match status" value="1"/>
</dbReference>
<keyword evidence="12" id="KW-1185">Reference proteome</keyword>
<feature type="transmembrane region" description="Helical" evidence="9">
    <location>
        <begin position="171"/>
        <end position="190"/>
    </location>
</feature>
<dbReference type="GO" id="GO:0052621">
    <property type="term" value="F:diguanylate cyclase activity"/>
    <property type="evidence" value="ECO:0007669"/>
    <property type="project" value="UniProtKB-EC"/>
</dbReference>
<feature type="transmembrane region" description="Helical" evidence="9">
    <location>
        <begin position="12"/>
        <end position="30"/>
    </location>
</feature>
<comment type="caution">
    <text evidence="11">The sequence shown here is derived from an EMBL/GenBank/DDBJ whole genome shotgun (WGS) entry which is preliminary data.</text>
</comment>
<evidence type="ECO:0000313" key="11">
    <source>
        <dbReference type="EMBL" id="RUO56803.1"/>
    </source>
</evidence>
<comment type="catalytic activity">
    <reaction evidence="8">
        <text>2 GTP = 3',3'-c-di-GMP + 2 diphosphate</text>
        <dbReference type="Rhea" id="RHEA:24898"/>
        <dbReference type="ChEBI" id="CHEBI:33019"/>
        <dbReference type="ChEBI" id="CHEBI:37565"/>
        <dbReference type="ChEBI" id="CHEBI:58805"/>
        <dbReference type="EC" id="2.7.7.65"/>
    </reaction>
</comment>
<comment type="subcellular location">
    <subcellularLocation>
        <location evidence="2">Cell membrane</location>
        <topology evidence="2">Multi-pass membrane protein</topology>
    </subcellularLocation>
</comment>
<dbReference type="GO" id="GO:0005886">
    <property type="term" value="C:plasma membrane"/>
    <property type="evidence" value="ECO:0007669"/>
    <property type="project" value="UniProtKB-SubCell"/>
</dbReference>
<dbReference type="InterPro" id="IPR007895">
    <property type="entry name" value="MASE1"/>
</dbReference>
<dbReference type="EMBL" id="PIPX01000001">
    <property type="protein sequence ID" value="RUO56803.1"/>
    <property type="molecule type" value="Genomic_DNA"/>
</dbReference>
<evidence type="ECO:0000313" key="12">
    <source>
        <dbReference type="Proteomes" id="UP000287649"/>
    </source>
</evidence>
<evidence type="ECO:0000256" key="5">
    <source>
        <dbReference type="ARBA" id="ARBA00022692"/>
    </source>
</evidence>
<keyword evidence="6 9" id="KW-1133">Transmembrane helix</keyword>
<organism evidence="11 12">
    <name type="scientific">Pseudidiomarina homiensis</name>
    <dbReference type="NCBI Taxonomy" id="364198"/>
    <lineage>
        <taxon>Bacteria</taxon>
        <taxon>Pseudomonadati</taxon>
        <taxon>Pseudomonadota</taxon>
        <taxon>Gammaproteobacteria</taxon>
        <taxon>Alteromonadales</taxon>
        <taxon>Idiomarinaceae</taxon>
        <taxon>Pseudidiomarina</taxon>
    </lineage>
</organism>
<feature type="domain" description="GGDEF" evidence="10">
    <location>
        <begin position="350"/>
        <end position="478"/>
    </location>
</feature>
<dbReference type="Pfam" id="PF00990">
    <property type="entry name" value="GGDEF"/>
    <property type="match status" value="1"/>
</dbReference>
<feature type="transmembrane region" description="Helical" evidence="9">
    <location>
        <begin position="211"/>
        <end position="230"/>
    </location>
</feature>
<dbReference type="Proteomes" id="UP000287649">
    <property type="component" value="Unassembled WGS sequence"/>
</dbReference>
<dbReference type="FunFam" id="3.30.70.270:FF:000001">
    <property type="entry name" value="Diguanylate cyclase domain protein"/>
    <property type="match status" value="1"/>
</dbReference>
<dbReference type="NCBIfam" id="TIGR00254">
    <property type="entry name" value="GGDEF"/>
    <property type="match status" value="1"/>
</dbReference>
<keyword evidence="5 9" id="KW-0812">Transmembrane</keyword>
<feature type="transmembrane region" description="Helical" evidence="9">
    <location>
        <begin position="288"/>
        <end position="310"/>
    </location>
</feature>
<dbReference type="InterPro" id="IPR029787">
    <property type="entry name" value="Nucleotide_cyclase"/>
</dbReference>
<evidence type="ECO:0000256" key="6">
    <source>
        <dbReference type="ARBA" id="ARBA00022989"/>
    </source>
</evidence>
<feature type="transmembrane region" description="Helical" evidence="9">
    <location>
        <begin position="236"/>
        <end position="255"/>
    </location>
</feature>
<keyword evidence="4" id="KW-1003">Cell membrane</keyword>
<feature type="transmembrane region" description="Helical" evidence="9">
    <location>
        <begin position="126"/>
        <end position="151"/>
    </location>
</feature>
<dbReference type="RefSeq" id="WP_126772378.1">
    <property type="nucleotide sequence ID" value="NZ_PIPX01000001.1"/>
</dbReference>
<dbReference type="SUPFAM" id="SSF55073">
    <property type="entry name" value="Nucleotide cyclase"/>
    <property type="match status" value="1"/>
</dbReference>
<comment type="cofactor">
    <cofactor evidence="1">
        <name>Mg(2+)</name>
        <dbReference type="ChEBI" id="CHEBI:18420"/>
    </cofactor>
</comment>
<dbReference type="PANTHER" id="PTHR45138">
    <property type="entry name" value="REGULATORY COMPONENTS OF SENSORY TRANSDUCTION SYSTEM"/>
    <property type="match status" value="1"/>
</dbReference>
<feature type="transmembrane region" description="Helical" evidence="9">
    <location>
        <begin position="262"/>
        <end position="282"/>
    </location>
</feature>
<proteinExistence type="predicted"/>
<dbReference type="InterPro" id="IPR043128">
    <property type="entry name" value="Rev_trsase/Diguanyl_cyclase"/>
</dbReference>
<dbReference type="PROSITE" id="PS50887">
    <property type="entry name" value="GGDEF"/>
    <property type="match status" value="1"/>
</dbReference>
<dbReference type="SMART" id="SM00267">
    <property type="entry name" value="GGDEF"/>
    <property type="match status" value="1"/>
</dbReference>
<sequence>MTAPAIRQFSASSFRYLAFIALWVLVWWSATLMEYQPFISLWFPPAGLSLAAFILMGTRAFLPILMASLIVGMWMYLQLDSALPYIEQAYNSLMLALSHTLAYGIGGLYFRQTVGKWDIQQLPQRILYFLVVTMLTTLLAAWLGIGAFLFIDGMDWVQASDSWINWWVGDLAGAVVLTPFFILILSRLWNHDISWLRPTNERRASDQRKRPMWSHKITLMLVLVGLVIIADHHYEHPAIAYFILFISIPQMWIVFTERMEQTVFSLALVSVVIALWFGFYGVDEHALTYQFAMCVVAANAYFGLAVPSLLNQNRRLHHQTQIDALTHVATRAHFIEIAEAKLQGQRSNDFPLALIVFDLDQFKNINDTHGHLIGDQALIMAAQSVRTHIRNCDLIARFGGDEFLILLPEQNLAQATTTAERLRHSLPAIPTPKGLVPIKASFGIVEIQAHESINEALQRADQALLEAKRKGRDQVVSS</sequence>